<organism evidence="1 2">
    <name type="scientific">Pantoea phage vB_PagS_AAS23</name>
    <dbReference type="NCBI Taxonomy" id="2499073"/>
    <lineage>
        <taxon>Viruses</taxon>
        <taxon>Duplodnaviria</taxon>
        <taxon>Heunggongvirae</taxon>
        <taxon>Uroviricota</taxon>
        <taxon>Caudoviricetes</taxon>
        <taxon>Drexlerviridae</taxon>
        <taxon>Sauletekiovirus</taxon>
        <taxon>Sauletekiovirus AAS23</taxon>
    </lineage>
</organism>
<name>A0A3S9U7X5_9CAUD</name>
<gene>
    <name evidence="1" type="ORF">AAS23_gp57</name>
</gene>
<reference evidence="1 2" key="1">
    <citation type="submission" date="2018-10" db="EMBL/GenBank/DDBJ databases">
        <title>Complete genome sequence of Pantoea phage vB_PagS_AAS23.</title>
        <authorList>
            <person name="Truncaite L."/>
            <person name="Simoliuniene M."/>
            <person name="Kazlauskas D."/>
            <person name="Meskys R."/>
            <person name="Simoliunas E."/>
        </authorList>
    </citation>
    <scope>NUCLEOTIDE SEQUENCE [LARGE SCALE GENOMIC DNA]</scope>
    <source>
        <strain evidence="1">AAS23</strain>
    </source>
</reference>
<dbReference type="EMBL" id="MK095606">
    <property type="protein sequence ID" value="AZS06370.1"/>
    <property type="molecule type" value="Genomic_DNA"/>
</dbReference>
<evidence type="ECO:0000313" key="2">
    <source>
        <dbReference type="Proteomes" id="UP000288641"/>
    </source>
</evidence>
<sequence>MIKFNNNRVQLNCVLSNRVQVYCVLFNCVPYDSDRLYLVRLSSALSICHESDRVLDRGNAE</sequence>
<proteinExistence type="predicted"/>
<protein>
    <submittedName>
        <fullName evidence="1">Uncharacterized protein</fullName>
    </submittedName>
</protein>
<evidence type="ECO:0000313" key="1">
    <source>
        <dbReference type="EMBL" id="AZS06370.1"/>
    </source>
</evidence>
<dbReference type="Proteomes" id="UP000288641">
    <property type="component" value="Segment"/>
</dbReference>
<accession>A0A3S9U7X5</accession>
<keyword evidence="2" id="KW-1185">Reference proteome</keyword>